<name>A0ABS9CIL3_9BACT</name>
<comment type="caution">
    <text evidence="2">The sequence shown here is derived from an EMBL/GenBank/DDBJ whole genome shotgun (WGS) entry which is preliminary data.</text>
</comment>
<dbReference type="EMBL" id="JADYTN010000015">
    <property type="protein sequence ID" value="MCF2564019.1"/>
    <property type="molecule type" value="Genomic_DNA"/>
</dbReference>
<protein>
    <submittedName>
        <fullName evidence="2">PCMD domain-containing protein</fullName>
    </submittedName>
</protein>
<dbReference type="Gene3D" id="2.60.40.2340">
    <property type="match status" value="1"/>
</dbReference>
<sequence length="376" mass="41963">MAVGITTCLGFVSCFKDEPLNAECDIEQAYIHAGDKLNSWFLFDSDTLQYVQSDQNKIEFTMSAMADLTQIAPLFRLTPGATISPANGSVHDFSKGSVKYTVTSEDGQWSRIYFVSIRKMLYFGSEHEFNFENCYEDKGYYHWQEPWKDANGNTTKEAIWATGNPGYKISNSSTAAENYPTAPIDEGYEGKGVKLSTCRTSGLADMVQKPIAAGNLFIGQFDPSNALQDAMSATKFGRPFSFDTQPKTFTGYYKYKAGEKFTDQYMHVLEQKDYGTIYAVFYDNHNAKGEAVVLYGNNVQTSEQVVALARFDNIDNTPEWTPFTLNFIYRKAVDMQKLKAGGYSLAIVCSSSTNGAEFMGAVGSTLWVDKFKITCE</sequence>
<dbReference type="Pfam" id="PF13201">
    <property type="entry name" value="PCMD"/>
    <property type="match status" value="1"/>
</dbReference>
<gene>
    <name evidence="2" type="ORF">I6E12_07835</name>
</gene>
<reference evidence="2 3" key="1">
    <citation type="submission" date="2020-12" db="EMBL/GenBank/DDBJ databases">
        <title>Whole genome sequences of gut porcine anaerobes.</title>
        <authorList>
            <person name="Kubasova T."/>
            <person name="Jahodarova E."/>
            <person name="Rychlik I."/>
        </authorList>
    </citation>
    <scope>NUCLEOTIDE SEQUENCE [LARGE SCALE GENOMIC DNA]</scope>
    <source>
        <strain evidence="2 3">An925</strain>
    </source>
</reference>
<keyword evidence="3" id="KW-1185">Reference proteome</keyword>
<accession>A0ABS9CIL3</accession>
<dbReference type="Proteomes" id="UP001200470">
    <property type="component" value="Unassembled WGS sequence"/>
</dbReference>
<evidence type="ECO:0000313" key="3">
    <source>
        <dbReference type="Proteomes" id="UP001200470"/>
    </source>
</evidence>
<evidence type="ECO:0000259" key="1">
    <source>
        <dbReference type="Pfam" id="PF13201"/>
    </source>
</evidence>
<organism evidence="2 3">
    <name type="scientific">Xylanibacter brevis</name>
    <dbReference type="NCBI Taxonomy" id="83231"/>
    <lineage>
        <taxon>Bacteria</taxon>
        <taxon>Pseudomonadati</taxon>
        <taxon>Bacteroidota</taxon>
        <taxon>Bacteroidia</taxon>
        <taxon>Bacteroidales</taxon>
        <taxon>Prevotellaceae</taxon>
        <taxon>Xylanibacter</taxon>
    </lineage>
</organism>
<feature type="domain" description="Putative carbohydrate metabolism" evidence="1">
    <location>
        <begin position="130"/>
        <end position="373"/>
    </location>
</feature>
<evidence type="ECO:0000313" key="2">
    <source>
        <dbReference type="EMBL" id="MCF2564019.1"/>
    </source>
</evidence>
<proteinExistence type="predicted"/>
<dbReference type="Gene3D" id="2.60.120.890">
    <property type="entry name" value="BT2081, beta-jelly-roll domain"/>
    <property type="match status" value="1"/>
</dbReference>
<dbReference type="InterPro" id="IPR038653">
    <property type="entry name" value="Put_CMD_sf"/>
</dbReference>
<dbReference type="InterPro" id="IPR025112">
    <property type="entry name" value="PCMD"/>
</dbReference>